<organism evidence="1 2">
    <name type="scientific">Endocarpon pusillum (strain Z07020 / HMAS-L-300199)</name>
    <name type="common">Lichen-forming fungus</name>
    <dbReference type="NCBI Taxonomy" id="1263415"/>
    <lineage>
        <taxon>Eukaryota</taxon>
        <taxon>Fungi</taxon>
        <taxon>Dikarya</taxon>
        <taxon>Ascomycota</taxon>
        <taxon>Pezizomycotina</taxon>
        <taxon>Eurotiomycetes</taxon>
        <taxon>Chaetothyriomycetidae</taxon>
        <taxon>Verrucariales</taxon>
        <taxon>Verrucariaceae</taxon>
        <taxon>Endocarpon</taxon>
    </lineage>
</organism>
<keyword evidence="2" id="KW-1185">Reference proteome</keyword>
<evidence type="ECO:0000313" key="2">
    <source>
        <dbReference type="Proteomes" id="UP000019373"/>
    </source>
</evidence>
<gene>
    <name evidence="1" type="ORF">EPUS_05500</name>
</gene>
<name>U1GPB7_ENDPU</name>
<dbReference type="RefSeq" id="XP_007800497.1">
    <property type="nucleotide sequence ID" value="XM_007802306.1"/>
</dbReference>
<dbReference type="Proteomes" id="UP000019373">
    <property type="component" value="Unassembled WGS sequence"/>
</dbReference>
<dbReference type="eggNOG" id="ENOG502RJXP">
    <property type="taxonomic scope" value="Eukaryota"/>
</dbReference>
<dbReference type="OrthoDB" id="4187629at2759"/>
<dbReference type="OMA" id="WEERFIN"/>
<protein>
    <submittedName>
        <fullName evidence="1">Uncharacterized protein</fullName>
    </submittedName>
</protein>
<dbReference type="GeneID" id="19240449"/>
<proteinExistence type="predicted"/>
<sequence length="186" mass="20979">MANLSQDDRDIIKKHPLDDCLDHLRDSLRKAEQSYDGAGDTPDQGRLKVVSRLLYTLQGHDVALTLCSKTGAGDLASELSTLFRRVRNGDFNYQQYRALSLLIIKEASDFGVWNAVFDLIRFTSQIAPFICISSSFDGTPVIYSSASMQGDEQTKRLLDVPLFDEIKNYTYRNVGGFFAKYFEGKK</sequence>
<dbReference type="AlphaFoldDB" id="U1GPB7"/>
<dbReference type="HOGENOM" id="CLU_135151_0_0_1"/>
<accession>U1GPB7</accession>
<dbReference type="EMBL" id="KE720921">
    <property type="protein sequence ID" value="ERF73796.1"/>
    <property type="molecule type" value="Genomic_DNA"/>
</dbReference>
<reference evidence="2" key="1">
    <citation type="journal article" date="2014" name="BMC Genomics">
        <title>Genome characteristics reveal the impact of lichenization on lichen-forming fungus Endocarpon pusillum Hedwig (Verrucariales, Ascomycota).</title>
        <authorList>
            <person name="Wang Y.-Y."/>
            <person name="Liu B."/>
            <person name="Zhang X.-Y."/>
            <person name="Zhou Q.-M."/>
            <person name="Zhang T."/>
            <person name="Li H."/>
            <person name="Yu Y.-F."/>
            <person name="Zhang X.-L."/>
            <person name="Hao X.-Y."/>
            <person name="Wang M."/>
            <person name="Wang L."/>
            <person name="Wei J.-C."/>
        </authorList>
    </citation>
    <scope>NUCLEOTIDE SEQUENCE [LARGE SCALE GENOMIC DNA]</scope>
    <source>
        <strain evidence="2">Z07020 / HMAS-L-300199</strain>
    </source>
</reference>
<evidence type="ECO:0000313" key="1">
    <source>
        <dbReference type="EMBL" id="ERF73796.1"/>
    </source>
</evidence>